<protein>
    <submittedName>
        <fullName evidence="3">Uncharacterized protein</fullName>
    </submittedName>
</protein>
<reference evidence="3" key="2">
    <citation type="submission" date="2025-08" db="UniProtKB">
        <authorList>
            <consortium name="Ensembl"/>
        </authorList>
    </citation>
    <scope>IDENTIFICATION</scope>
</reference>
<evidence type="ECO:0000313" key="4">
    <source>
        <dbReference type="Proteomes" id="UP000694395"/>
    </source>
</evidence>
<keyword evidence="2" id="KW-1133">Transmembrane helix</keyword>
<feature type="region of interest" description="Disordered" evidence="1">
    <location>
        <begin position="229"/>
        <end position="251"/>
    </location>
</feature>
<name>A0A8C7VEV1_ONCMY</name>
<reference evidence="3" key="3">
    <citation type="submission" date="2025-09" db="UniProtKB">
        <authorList>
            <consortium name="Ensembl"/>
        </authorList>
    </citation>
    <scope>IDENTIFICATION</scope>
</reference>
<organism evidence="3 4">
    <name type="scientific">Oncorhynchus mykiss</name>
    <name type="common">Rainbow trout</name>
    <name type="synonym">Salmo gairdneri</name>
    <dbReference type="NCBI Taxonomy" id="8022"/>
    <lineage>
        <taxon>Eukaryota</taxon>
        <taxon>Metazoa</taxon>
        <taxon>Chordata</taxon>
        <taxon>Craniata</taxon>
        <taxon>Vertebrata</taxon>
        <taxon>Euteleostomi</taxon>
        <taxon>Actinopterygii</taxon>
        <taxon>Neopterygii</taxon>
        <taxon>Teleostei</taxon>
        <taxon>Protacanthopterygii</taxon>
        <taxon>Salmoniformes</taxon>
        <taxon>Salmonidae</taxon>
        <taxon>Salmoninae</taxon>
        <taxon>Oncorhynchus</taxon>
    </lineage>
</organism>
<dbReference type="PANTHER" id="PTHR38706:SF2">
    <property type="match status" value="1"/>
</dbReference>
<sequence length="292" mass="33404">MPEYLSLSLAISPSHLLSSLQFKMVRSVREECSQLSTIQDLKDSGFGRPPPRHGLKLLFWFANECVAFNHHGNMLVKCHPERGDFGFHYFGNFEEILPVISRDRRESYFEVGNLNTETYSKAEDLPDYVSQDYGLSLGYRLCNKDRIIIRLKQGDVKATYVTEHKENGGRGEFDSERTHLVNPDLIRIIRDPELELATFLDQTGYMGLSLRERLLRAFKKNSDVISWEYDSEPSQPSERSGSDHDTWDLEQDQTTSQTGLCTRSCKVFSVFAVILMVLLVITVIVLVILGKL</sequence>
<reference evidence="3" key="1">
    <citation type="submission" date="2020-07" db="EMBL/GenBank/DDBJ databases">
        <title>A long reads based de novo assembly of the rainbow trout Arlee double haploid line genome.</title>
        <authorList>
            <person name="Gao G."/>
            <person name="Palti Y."/>
        </authorList>
    </citation>
    <scope>NUCLEOTIDE SEQUENCE [LARGE SCALE GENOMIC DNA]</scope>
</reference>
<keyword evidence="4" id="KW-1185">Reference proteome</keyword>
<keyword evidence="2" id="KW-0812">Transmembrane</keyword>
<dbReference type="Ensembl" id="ENSOMYT00000019606.2">
    <property type="protein sequence ID" value="ENSOMYP00000017796.2"/>
    <property type="gene ID" value="ENSOMYG00000008732.2"/>
</dbReference>
<dbReference type="Proteomes" id="UP000694395">
    <property type="component" value="Chromosome 10"/>
</dbReference>
<dbReference type="PANTHER" id="PTHR38706">
    <property type="entry name" value="SI:CH211-198C19.1-RELATED"/>
    <property type="match status" value="1"/>
</dbReference>
<keyword evidence="2" id="KW-0472">Membrane</keyword>
<proteinExistence type="predicted"/>
<accession>A0A8C7VEV1</accession>
<dbReference type="GeneTree" id="ENSGT00730000111690"/>
<evidence type="ECO:0000256" key="1">
    <source>
        <dbReference type="SAM" id="MobiDB-lite"/>
    </source>
</evidence>
<dbReference type="AlphaFoldDB" id="A0A8C7VEV1"/>
<feature type="transmembrane region" description="Helical" evidence="2">
    <location>
        <begin position="267"/>
        <end position="289"/>
    </location>
</feature>
<evidence type="ECO:0000313" key="3">
    <source>
        <dbReference type="Ensembl" id="ENSOMYP00000017796.2"/>
    </source>
</evidence>
<evidence type="ECO:0000256" key="2">
    <source>
        <dbReference type="SAM" id="Phobius"/>
    </source>
</evidence>